<keyword evidence="4" id="KW-1185">Reference proteome</keyword>
<keyword evidence="1" id="KW-0175">Coiled coil</keyword>
<feature type="compositionally biased region" description="Polar residues" evidence="2">
    <location>
        <begin position="49"/>
        <end position="59"/>
    </location>
</feature>
<feature type="compositionally biased region" description="Pro residues" evidence="2">
    <location>
        <begin position="544"/>
        <end position="554"/>
    </location>
</feature>
<reference evidence="3 4" key="1">
    <citation type="journal article" date="2020" name="ISME J.">
        <title>Uncovering the hidden diversity of litter-decomposition mechanisms in mushroom-forming fungi.</title>
        <authorList>
            <person name="Floudas D."/>
            <person name="Bentzer J."/>
            <person name="Ahren D."/>
            <person name="Johansson T."/>
            <person name="Persson P."/>
            <person name="Tunlid A."/>
        </authorList>
    </citation>
    <scope>NUCLEOTIDE SEQUENCE [LARGE SCALE GENOMIC DNA]</scope>
    <source>
        <strain evidence="3 4">CBS 661.87</strain>
    </source>
</reference>
<feature type="compositionally biased region" description="Low complexity" evidence="2">
    <location>
        <begin position="972"/>
        <end position="989"/>
    </location>
</feature>
<evidence type="ECO:0000313" key="3">
    <source>
        <dbReference type="EMBL" id="KAF5375375.1"/>
    </source>
</evidence>
<feature type="compositionally biased region" description="Low complexity" evidence="2">
    <location>
        <begin position="497"/>
        <end position="516"/>
    </location>
</feature>
<sequence>MRDPFFLPDREDNGLNLQEQRESQRPLNESYYFPPYEFPSKGQDHTVYDINTNTNSQPQYHKPGEPPRSTTATMGGIKPTTTTTTAAAAATAKKGPGGQYRRDRERLLSNTPVETLIQRLITQEYETKESRKLLRSAITQLDALKHRADTAEEARRALEAGQALRGLKVSQSVMDAQEETAKAKQDAEVYRMQLEWAQRELRQNQDVIKTVEQQRDHADKAAAKARALARQLNEERLVAMAREEGHKQGYVEGMQQGRMLALGDGGMLRRRQVADRPHQTPLGSGQAFIEEQDEDDDMPPPQPSRHPTPDLPRGVIGNGSRRRHESRDGTPRGRSSVPRGLPATHTPRSQPASSIPTRSSTPANDAVRQELDAAKERMEETVRREAEQRETIRQWELREAQREREAERERVKQKEAALEREKEEMRAKEEARQREMQELLEREREKERELERQRNEERHRREEREQELEREREKVRELERQRELEHQRERERERDGSSNSSHSQRNSLRSTRLPYLRMPPPPPSIIVEPPHDPPALEFSETPPLRIPPPRPHPIQVPQQIQPLPYPRGHRRQPSSPDTSHSDASVTTGMSNLDIITFPHPTSRGVDGDWERTNLSDIPEVPSIRSHSRASVSEAPSPTWLTNPPTDFTRTGGPDVDQWRHSTGNDPPDSNATSPATTPVQDLLSPSFQPRGRASERSIYGNQPRGSSGSTVHITVEPPSRPPSSAGIRDTEAAGFLSPNSRPLSLVPDEPPEPPVIPDMVNFPPPGFVPYNTTTISTSDSGSAAGRDDRDHAHGHNRQGSRTGSNIYANFTPPVQFNTNLPFQGTSRQPPATRTGSSIYANAPLPQGPYSSNTIASQTPRQTPRQIYASSSPSVSGTQALPQHSSRIYSGEHGAATPRTTFYAPPSSSTASQTPRQSTRQIYAPTPPSLSGTQPLQAADPSRIYANPSISKPRHQIYGPSRSGPVIPPPPSIASSIYGPPASASPSQPSMPLRSSRNSGSVSGPVIPPPPAPRGMNIYSPSQPPPPRPLEPFIPPPPANLTPRGGNNIRPDATPRSRFSNVYAEPPGDDGVDHDEETMYNTHINKVFGGSPLNAQPPLPIPPPGNRR</sequence>
<name>A0A8H5H2T6_9AGAR</name>
<accession>A0A8H5H2T6</accession>
<evidence type="ECO:0000313" key="4">
    <source>
        <dbReference type="Proteomes" id="UP000565441"/>
    </source>
</evidence>
<feature type="compositionally biased region" description="Basic and acidic residues" evidence="2">
    <location>
        <begin position="1"/>
        <end position="24"/>
    </location>
</feature>
<feature type="compositionally biased region" description="Polar residues" evidence="2">
    <location>
        <begin position="628"/>
        <end position="648"/>
    </location>
</feature>
<feature type="coiled-coil region" evidence="1">
    <location>
        <begin position="134"/>
        <end position="235"/>
    </location>
</feature>
<feature type="compositionally biased region" description="Polar residues" evidence="2">
    <location>
        <begin position="848"/>
        <end position="887"/>
    </location>
</feature>
<evidence type="ECO:0000256" key="2">
    <source>
        <dbReference type="SAM" id="MobiDB-lite"/>
    </source>
</evidence>
<dbReference type="EMBL" id="JAACJP010000034">
    <property type="protein sequence ID" value="KAF5375375.1"/>
    <property type="molecule type" value="Genomic_DNA"/>
</dbReference>
<feature type="region of interest" description="Disordered" evidence="2">
    <location>
        <begin position="49"/>
        <end position="77"/>
    </location>
</feature>
<dbReference type="Proteomes" id="UP000565441">
    <property type="component" value="Unassembled WGS sequence"/>
</dbReference>
<evidence type="ECO:0000256" key="1">
    <source>
        <dbReference type="SAM" id="Coils"/>
    </source>
</evidence>
<feature type="compositionally biased region" description="Polar residues" evidence="2">
    <location>
        <begin position="573"/>
        <end position="590"/>
    </location>
</feature>
<feature type="region of interest" description="Disordered" evidence="2">
    <location>
        <begin position="1"/>
        <end position="30"/>
    </location>
</feature>
<feature type="compositionally biased region" description="Low complexity" evidence="2">
    <location>
        <begin position="903"/>
        <end position="920"/>
    </location>
</feature>
<feature type="compositionally biased region" description="Acidic residues" evidence="2">
    <location>
        <begin position="1066"/>
        <end position="1077"/>
    </location>
</feature>
<dbReference type="OrthoDB" id="3069722at2759"/>
<feature type="compositionally biased region" description="Pro residues" evidence="2">
    <location>
        <begin position="1094"/>
        <end position="1107"/>
    </location>
</feature>
<feature type="compositionally biased region" description="Pro residues" evidence="2">
    <location>
        <begin position="752"/>
        <end position="767"/>
    </location>
</feature>
<proteinExistence type="predicted"/>
<comment type="caution">
    <text evidence="3">The sequence shown here is derived from an EMBL/GenBank/DDBJ whole genome shotgun (WGS) entry which is preliminary data.</text>
</comment>
<dbReference type="AlphaFoldDB" id="A0A8H5H2T6"/>
<feature type="compositionally biased region" description="Polar residues" evidence="2">
    <location>
        <begin position="770"/>
        <end position="781"/>
    </location>
</feature>
<feature type="region of interest" description="Disordered" evidence="2">
    <location>
        <begin position="292"/>
        <end position="1107"/>
    </location>
</feature>
<gene>
    <name evidence="3" type="ORF">D9615_007928</name>
</gene>
<feature type="compositionally biased region" description="Polar residues" evidence="2">
    <location>
        <begin position="346"/>
        <end position="363"/>
    </location>
</feature>
<feature type="compositionally biased region" description="Pro residues" evidence="2">
    <location>
        <begin position="1021"/>
        <end position="1039"/>
    </location>
</feature>
<feature type="compositionally biased region" description="Polar residues" evidence="2">
    <location>
        <begin position="799"/>
        <end position="839"/>
    </location>
</feature>
<organism evidence="3 4">
    <name type="scientific">Tricholomella constricta</name>
    <dbReference type="NCBI Taxonomy" id="117010"/>
    <lineage>
        <taxon>Eukaryota</taxon>
        <taxon>Fungi</taxon>
        <taxon>Dikarya</taxon>
        <taxon>Basidiomycota</taxon>
        <taxon>Agaricomycotina</taxon>
        <taxon>Agaricomycetes</taxon>
        <taxon>Agaricomycetidae</taxon>
        <taxon>Agaricales</taxon>
        <taxon>Tricholomatineae</taxon>
        <taxon>Lyophyllaceae</taxon>
        <taxon>Tricholomella</taxon>
    </lineage>
</organism>
<feature type="compositionally biased region" description="Polar residues" evidence="2">
    <location>
        <begin position="699"/>
        <end position="712"/>
    </location>
</feature>
<feature type="compositionally biased region" description="Polar residues" evidence="2">
    <location>
        <begin position="660"/>
        <end position="687"/>
    </location>
</feature>
<protein>
    <submittedName>
        <fullName evidence="3">Uncharacterized protein</fullName>
    </submittedName>
</protein>
<feature type="compositionally biased region" description="Basic and acidic residues" evidence="2">
    <location>
        <begin position="367"/>
        <end position="496"/>
    </location>
</feature>
<feature type="compositionally biased region" description="Pro residues" evidence="2">
    <location>
        <begin position="299"/>
        <end position="310"/>
    </location>
</feature>